<keyword evidence="1" id="KW-0808">Transferase</keyword>
<dbReference type="Proteomes" id="UP000281738">
    <property type="component" value="Unassembled WGS sequence"/>
</dbReference>
<dbReference type="NCBIfam" id="TIGR01379">
    <property type="entry name" value="thiL"/>
    <property type="match status" value="1"/>
</dbReference>
<dbReference type="RefSeq" id="WP_123391803.1">
    <property type="nucleotide sequence ID" value="NZ_RKHO01000001.1"/>
</dbReference>
<dbReference type="InterPro" id="IPR036676">
    <property type="entry name" value="PurM-like_C_sf"/>
</dbReference>
<dbReference type="PANTHER" id="PTHR30270">
    <property type="entry name" value="THIAMINE-MONOPHOSPHATE KINASE"/>
    <property type="match status" value="1"/>
</dbReference>
<feature type="binding site" evidence="1">
    <location>
        <position position="42"/>
    </location>
    <ligand>
        <name>Mg(2+)</name>
        <dbReference type="ChEBI" id="CHEBI:18420"/>
        <label>3</label>
    </ligand>
</feature>
<feature type="binding site" evidence="1">
    <location>
        <position position="221"/>
    </location>
    <ligand>
        <name>Mg(2+)</name>
        <dbReference type="ChEBI" id="CHEBI:18420"/>
        <label>3</label>
    </ligand>
</feature>
<name>A0A3N2CXC8_9ACTN</name>
<comment type="catalytic activity">
    <reaction evidence="1">
        <text>thiamine phosphate + ATP = thiamine diphosphate + ADP</text>
        <dbReference type="Rhea" id="RHEA:15913"/>
        <dbReference type="ChEBI" id="CHEBI:30616"/>
        <dbReference type="ChEBI" id="CHEBI:37575"/>
        <dbReference type="ChEBI" id="CHEBI:58937"/>
        <dbReference type="ChEBI" id="CHEBI:456216"/>
        <dbReference type="EC" id="2.7.4.16"/>
    </reaction>
</comment>
<dbReference type="InterPro" id="IPR006283">
    <property type="entry name" value="ThiL-like"/>
</dbReference>
<protein>
    <recommendedName>
        <fullName evidence="1">Thiamine-monophosphate kinase</fullName>
        <shortName evidence="1">TMP kinase</shortName>
        <shortName evidence="1">Thiamine-phosphate kinase</shortName>
        <ecNumber evidence="1">2.7.4.16</ecNumber>
    </recommendedName>
</protein>
<dbReference type="HAMAP" id="MF_02128">
    <property type="entry name" value="TMP_kinase"/>
    <property type="match status" value="1"/>
</dbReference>
<dbReference type="EMBL" id="RKHO01000001">
    <property type="protein sequence ID" value="ROR92181.1"/>
    <property type="molecule type" value="Genomic_DNA"/>
</dbReference>
<keyword evidence="1" id="KW-0460">Magnesium</keyword>
<proteinExistence type="inferred from homology"/>
<comment type="miscellaneous">
    <text evidence="1">Reaction mechanism of ThiL seems to utilize a direct, inline transfer of the gamma-phosphate of ATP to TMP rather than a phosphorylated enzyme intermediate.</text>
</comment>
<dbReference type="GO" id="GO:0000287">
    <property type="term" value="F:magnesium ion binding"/>
    <property type="evidence" value="ECO:0007669"/>
    <property type="project" value="UniProtKB-UniRule"/>
</dbReference>
<feature type="binding site" evidence="1">
    <location>
        <position position="57"/>
    </location>
    <ligand>
        <name>Mg(2+)</name>
        <dbReference type="ChEBI" id="CHEBI:18420"/>
        <label>1</label>
    </ligand>
</feature>
<feature type="binding site" evidence="1">
    <location>
        <position position="56"/>
    </location>
    <ligand>
        <name>Mg(2+)</name>
        <dbReference type="ChEBI" id="CHEBI:18420"/>
        <label>4</label>
    </ligand>
</feature>
<dbReference type="Gene3D" id="3.90.650.10">
    <property type="entry name" value="PurM-like C-terminal domain"/>
    <property type="match status" value="1"/>
</dbReference>
<evidence type="ECO:0000259" key="3">
    <source>
        <dbReference type="Pfam" id="PF02769"/>
    </source>
</evidence>
<dbReference type="SUPFAM" id="SSF56042">
    <property type="entry name" value="PurM C-terminal domain-like"/>
    <property type="match status" value="1"/>
</dbReference>
<dbReference type="Pfam" id="PF00586">
    <property type="entry name" value="AIRS"/>
    <property type="match status" value="1"/>
</dbReference>
<evidence type="ECO:0000256" key="1">
    <source>
        <dbReference type="HAMAP-Rule" id="MF_02128"/>
    </source>
</evidence>
<feature type="binding site" evidence="1">
    <location>
        <position position="87"/>
    </location>
    <ligand>
        <name>Mg(2+)</name>
        <dbReference type="ChEBI" id="CHEBI:18420"/>
        <label>2</label>
    </ligand>
</feature>
<sequence>MTSPPPFAPGSTLADVGEFGLVGSFTTRFPQGDHVYVGPGDDAAVLRTPRGHVVVSTDVLVEGRHFRREWADARSIGRKAAAANLSDVNAMGGRAHSLTVGLAAPADLPAQWLSDLADGIAEEAGLVGASIVGGDLTTGSEVVVAVTVLGTCDQAPVLRSGARPGDVVALAGRQGWAAAGLAVLTRGFRSPRALVEAFQRPEPPYDAGAAAAVAGATAMIDVSDGLLADLAHVAEASGVALDVRRDAFALAEPMRAVGAALGVDPLRFVLGGGDDHAIAATFAADATLPDGFTVIGTVAEPGEPGPVVTVDGAAYDGPRGWTHFATSS</sequence>
<keyword evidence="1" id="KW-0784">Thiamine biosynthesis</keyword>
<feature type="binding site" evidence="1">
    <location>
        <position position="58"/>
    </location>
    <ligand>
        <name>Mg(2+)</name>
        <dbReference type="ChEBI" id="CHEBI:18420"/>
        <label>2</label>
    </ligand>
</feature>
<feature type="binding site" evidence="1">
    <location>
        <position position="159"/>
    </location>
    <ligand>
        <name>ATP</name>
        <dbReference type="ChEBI" id="CHEBI:30616"/>
    </ligand>
</feature>
<feature type="binding site" evidence="1">
    <location>
        <position position="87"/>
    </location>
    <ligand>
        <name>Mg(2+)</name>
        <dbReference type="ChEBI" id="CHEBI:18420"/>
        <label>4</label>
    </ligand>
</feature>
<feature type="binding site" evidence="1">
    <location>
        <position position="224"/>
    </location>
    <ligand>
        <name>Mg(2+)</name>
        <dbReference type="ChEBI" id="CHEBI:18420"/>
        <label>5</label>
    </ligand>
</feature>
<evidence type="ECO:0000259" key="2">
    <source>
        <dbReference type="Pfam" id="PF00586"/>
    </source>
</evidence>
<keyword evidence="5" id="KW-1185">Reference proteome</keyword>
<feature type="binding site" evidence="1">
    <location>
        <position position="87"/>
    </location>
    <ligand>
        <name>Mg(2+)</name>
        <dbReference type="ChEBI" id="CHEBI:18420"/>
        <label>3</label>
    </ligand>
</feature>
<dbReference type="EC" id="2.7.4.16" evidence="1"/>
<feature type="binding site" evidence="1">
    <location>
        <position position="223"/>
    </location>
    <ligand>
        <name>ATP</name>
        <dbReference type="ChEBI" id="CHEBI:30616"/>
    </ligand>
</feature>
<evidence type="ECO:0000313" key="4">
    <source>
        <dbReference type="EMBL" id="ROR92181.1"/>
    </source>
</evidence>
<comment type="caution">
    <text evidence="4">The sequence shown here is derived from an EMBL/GenBank/DDBJ whole genome shotgun (WGS) entry which is preliminary data.</text>
</comment>
<dbReference type="SUPFAM" id="SSF55326">
    <property type="entry name" value="PurM N-terminal domain-like"/>
    <property type="match status" value="1"/>
</dbReference>
<comment type="function">
    <text evidence="1">Catalyzes the ATP-dependent phosphorylation of thiamine-monophosphate (TMP) to form thiamine-pyrophosphate (TPP), the active form of vitamin B1.</text>
</comment>
<feature type="binding site" evidence="1">
    <location>
        <position position="321"/>
    </location>
    <ligand>
        <name>substrate</name>
    </ligand>
</feature>
<dbReference type="PIRSF" id="PIRSF005303">
    <property type="entry name" value="Thiam_monoph_kin"/>
    <property type="match status" value="1"/>
</dbReference>
<dbReference type="Gene3D" id="3.30.1330.10">
    <property type="entry name" value="PurM-like, N-terminal domain"/>
    <property type="match status" value="1"/>
</dbReference>
<dbReference type="InterPro" id="IPR010918">
    <property type="entry name" value="PurM-like_C_dom"/>
</dbReference>
<keyword evidence="1" id="KW-0067">ATP-binding</keyword>
<dbReference type="InterPro" id="IPR036921">
    <property type="entry name" value="PurM-like_N_sf"/>
</dbReference>
<dbReference type="AlphaFoldDB" id="A0A3N2CXC8"/>
<dbReference type="Pfam" id="PF02769">
    <property type="entry name" value="AIRS_C"/>
    <property type="match status" value="1"/>
</dbReference>
<feature type="domain" description="PurM-like C-terminal" evidence="3">
    <location>
        <begin position="163"/>
        <end position="267"/>
    </location>
</feature>
<dbReference type="GO" id="GO:0009229">
    <property type="term" value="P:thiamine diphosphate biosynthetic process"/>
    <property type="evidence" value="ECO:0007669"/>
    <property type="project" value="UniProtKB-UniRule"/>
</dbReference>
<reference evidence="4 5" key="1">
    <citation type="submission" date="2018-11" db="EMBL/GenBank/DDBJ databases">
        <title>Sequencing the genomes of 1000 actinobacteria strains.</title>
        <authorList>
            <person name="Klenk H.-P."/>
        </authorList>
    </citation>
    <scope>NUCLEOTIDE SEQUENCE [LARGE SCALE GENOMIC DNA]</scope>
    <source>
        <strain evidence="4 5">DSM 12652</strain>
    </source>
</reference>
<dbReference type="NCBIfam" id="NF004351">
    <property type="entry name" value="PRK05731.1-4"/>
    <property type="match status" value="1"/>
</dbReference>
<feature type="binding site" evidence="1">
    <location>
        <position position="135"/>
    </location>
    <ligand>
        <name>Mg(2+)</name>
        <dbReference type="ChEBI" id="CHEBI:18420"/>
        <label>1</label>
    </ligand>
</feature>
<feature type="binding site" evidence="1">
    <location>
        <position position="42"/>
    </location>
    <ligand>
        <name>Mg(2+)</name>
        <dbReference type="ChEBI" id="CHEBI:18420"/>
        <label>4</label>
    </ligand>
</feature>
<dbReference type="InterPro" id="IPR016188">
    <property type="entry name" value="PurM-like_N"/>
</dbReference>
<feature type="binding site" evidence="1">
    <location>
        <position position="274"/>
    </location>
    <ligand>
        <name>substrate</name>
    </ligand>
</feature>
<dbReference type="GO" id="GO:0009030">
    <property type="term" value="F:thiamine-phosphate kinase activity"/>
    <property type="evidence" value="ECO:0007669"/>
    <property type="project" value="UniProtKB-UniRule"/>
</dbReference>
<dbReference type="UniPathway" id="UPA00060">
    <property type="reaction ID" value="UER00142"/>
</dbReference>
<comment type="pathway">
    <text evidence="1">Cofactor biosynthesis; thiamine diphosphate biosynthesis; thiamine diphosphate from thiamine phosphate: step 1/1.</text>
</comment>
<dbReference type="PANTHER" id="PTHR30270:SF0">
    <property type="entry name" value="THIAMINE-MONOPHOSPHATE KINASE"/>
    <property type="match status" value="1"/>
</dbReference>
<accession>A0A3N2CXC8</accession>
<gene>
    <name evidence="1" type="primary">thiL</name>
    <name evidence="4" type="ORF">EDD33_3065</name>
</gene>
<keyword evidence="1" id="KW-0479">Metal-binding</keyword>
<dbReference type="GO" id="GO:0009228">
    <property type="term" value="P:thiamine biosynthetic process"/>
    <property type="evidence" value="ECO:0007669"/>
    <property type="project" value="UniProtKB-KW"/>
</dbReference>
<comment type="caution">
    <text evidence="1">Lacks conserved residue(s) required for the propagation of feature annotation.</text>
</comment>
<evidence type="ECO:0000313" key="5">
    <source>
        <dbReference type="Proteomes" id="UP000281738"/>
    </source>
</evidence>
<keyword evidence="1" id="KW-0547">Nucleotide-binding</keyword>
<comment type="similarity">
    <text evidence="1">Belongs to the thiamine-monophosphate kinase family.</text>
</comment>
<dbReference type="OrthoDB" id="9802811at2"/>
<feature type="binding site" evidence="1">
    <location>
        <position position="65"/>
    </location>
    <ligand>
        <name>substrate</name>
    </ligand>
</feature>
<organism evidence="4 5">
    <name type="scientific">Nocardioides aurantiacus</name>
    <dbReference type="NCBI Taxonomy" id="86796"/>
    <lineage>
        <taxon>Bacteria</taxon>
        <taxon>Bacillati</taxon>
        <taxon>Actinomycetota</taxon>
        <taxon>Actinomycetes</taxon>
        <taxon>Propionibacteriales</taxon>
        <taxon>Nocardioidaceae</taxon>
        <taxon>Nocardioides</taxon>
    </lineage>
</organism>
<feature type="binding site" evidence="1">
    <location>
        <position position="58"/>
    </location>
    <ligand>
        <name>Mg(2+)</name>
        <dbReference type="ChEBI" id="CHEBI:18420"/>
        <label>1</label>
    </ligand>
</feature>
<dbReference type="CDD" id="cd02194">
    <property type="entry name" value="ThiL"/>
    <property type="match status" value="1"/>
</dbReference>
<keyword evidence="1 4" id="KW-0418">Kinase</keyword>
<feature type="domain" description="PurM-like N-terminal" evidence="2">
    <location>
        <begin position="40"/>
        <end position="151"/>
    </location>
</feature>
<dbReference type="GO" id="GO:0005524">
    <property type="term" value="F:ATP binding"/>
    <property type="evidence" value="ECO:0007669"/>
    <property type="project" value="UniProtKB-UniRule"/>
</dbReference>
<feature type="binding site" evidence="1">
    <location>
        <begin position="134"/>
        <end position="135"/>
    </location>
    <ligand>
        <name>ATP</name>
        <dbReference type="ChEBI" id="CHEBI:30616"/>
    </ligand>
</feature>